<keyword evidence="3" id="KW-1185">Reference proteome</keyword>
<gene>
    <name evidence="2" type="ORF">SSLN_LOCUS2819</name>
</gene>
<organism evidence="4">
    <name type="scientific">Schistocephalus solidus</name>
    <name type="common">Tapeworm</name>
    <dbReference type="NCBI Taxonomy" id="70667"/>
    <lineage>
        <taxon>Eukaryota</taxon>
        <taxon>Metazoa</taxon>
        <taxon>Spiralia</taxon>
        <taxon>Lophotrochozoa</taxon>
        <taxon>Platyhelminthes</taxon>
        <taxon>Cestoda</taxon>
        <taxon>Eucestoda</taxon>
        <taxon>Diphyllobothriidea</taxon>
        <taxon>Diphyllobothriidae</taxon>
        <taxon>Schistocephalus</taxon>
    </lineage>
</organism>
<evidence type="ECO:0000313" key="4">
    <source>
        <dbReference type="WBParaSite" id="SSLN_0000290601-mRNA-1"/>
    </source>
</evidence>
<name>A0A183SF21_SCHSO</name>
<dbReference type="WBParaSite" id="SSLN_0000290601-mRNA-1">
    <property type="protein sequence ID" value="SSLN_0000290601-mRNA-1"/>
    <property type="gene ID" value="SSLN_0000290601"/>
</dbReference>
<dbReference type="EMBL" id="UYSU01032345">
    <property type="protein sequence ID" value="VDL89204.1"/>
    <property type="molecule type" value="Genomic_DNA"/>
</dbReference>
<evidence type="ECO:0000256" key="1">
    <source>
        <dbReference type="SAM" id="MobiDB-lite"/>
    </source>
</evidence>
<protein>
    <submittedName>
        <fullName evidence="2 4">Uncharacterized protein</fullName>
    </submittedName>
</protein>
<dbReference type="Proteomes" id="UP000275846">
    <property type="component" value="Unassembled WGS sequence"/>
</dbReference>
<reference evidence="4" key="1">
    <citation type="submission" date="2016-06" db="UniProtKB">
        <authorList>
            <consortium name="WormBaseParasite"/>
        </authorList>
    </citation>
    <scope>IDENTIFICATION</scope>
</reference>
<dbReference type="AlphaFoldDB" id="A0A183SF21"/>
<evidence type="ECO:0000313" key="2">
    <source>
        <dbReference type="EMBL" id="VDL89204.1"/>
    </source>
</evidence>
<sequence>MEKISEDWFSNLRGQPDMVKKSLKQLQINSATWEDLTQDITAWRRSMKTGSAIYEANRFAAAKAKIAERKSAAPGPKPPVPSPFKHFSDINAPSTRESVWSDIFVCNAPTIRQF</sequence>
<evidence type="ECO:0000313" key="3">
    <source>
        <dbReference type="Proteomes" id="UP000275846"/>
    </source>
</evidence>
<accession>A0A183SF21</accession>
<dbReference type="OrthoDB" id="410404at2759"/>
<reference evidence="2 3" key="2">
    <citation type="submission" date="2018-11" db="EMBL/GenBank/DDBJ databases">
        <authorList>
            <consortium name="Pathogen Informatics"/>
        </authorList>
    </citation>
    <scope>NUCLEOTIDE SEQUENCE [LARGE SCALE GENOMIC DNA]</scope>
    <source>
        <strain evidence="2 3">NST_G2</strain>
    </source>
</reference>
<proteinExistence type="predicted"/>
<feature type="region of interest" description="Disordered" evidence="1">
    <location>
        <begin position="68"/>
        <end position="88"/>
    </location>
</feature>